<evidence type="ECO:0008006" key="3">
    <source>
        <dbReference type="Google" id="ProtNLM"/>
    </source>
</evidence>
<gene>
    <name evidence="1" type="ORF">Zmor_006039</name>
</gene>
<dbReference type="SUPFAM" id="SSF53098">
    <property type="entry name" value="Ribonuclease H-like"/>
    <property type="match status" value="1"/>
</dbReference>
<dbReference type="EMBL" id="JALNTZ010000002">
    <property type="protein sequence ID" value="KAJ3661651.1"/>
    <property type="molecule type" value="Genomic_DNA"/>
</dbReference>
<name>A0AA38IU62_9CUCU</name>
<dbReference type="PANTHER" id="PTHR32344">
    <property type="entry name" value="U1-TYPE DOMAIN-CONTAINING PROTEIN"/>
    <property type="match status" value="1"/>
</dbReference>
<dbReference type="GO" id="GO:0005634">
    <property type="term" value="C:nucleus"/>
    <property type="evidence" value="ECO:0007669"/>
    <property type="project" value="InterPro"/>
</dbReference>
<dbReference type="GO" id="GO:0006357">
    <property type="term" value="P:regulation of transcription by RNA polymerase II"/>
    <property type="evidence" value="ECO:0007669"/>
    <property type="project" value="InterPro"/>
</dbReference>
<dbReference type="InterPro" id="IPR012337">
    <property type="entry name" value="RNaseH-like_sf"/>
</dbReference>
<evidence type="ECO:0000313" key="2">
    <source>
        <dbReference type="Proteomes" id="UP001168821"/>
    </source>
</evidence>
<sequence>MPKEKTSNTVKINHWLKSVDDGNIYKIANDARGLFCKACGKVFKCEKKSHLEQHERGDIHNKNVKKPFRQSLLYQQSTSGTANREFNLEMCNALIAANIPWNKLSCPKLKEFLQKYTGKHIPDESTLRKNYLEQCFQDTVERIKTYIRDNDIWISVDETTDSVGRYMANMIIGKLDCEAASVPILLSVLWPAGIKYDKVKLLVTDGAAYMLKAGTNLKIFYENLQHLTCLAHCLHLVCESVRNQYETVDGLISNVKKIFLKAPTRVEFYKQTLPDIPLPPQPVLTRWWTWIRAALCYADHFDDIHKVIMTFTTGDARCIELAQKYVNKPQLKNDLLYIKANFKILSDNITKLEAIGLPLTEAVEIVMQTYSSLKHGSGKVFKIAFNKLKTDERETARPQPGRVDPHKVHVIIDPVPGVAPGQLIFEVGAADLPTTQPILTLSNGVFVAIEATATTTTVVVRP</sequence>
<dbReference type="PANTHER" id="PTHR32344:SF1">
    <property type="entry name" value="U1-TYPE DOMAIN-CONTAINING PROTEIN"/>
    <property type="match status" value="1"/>
</dbReference>
<evidence type="ECO:0000313" key="1">
    <source>
        <dbReference type="EMBL" id="KAJ3661651.1"/>
    </source>
</evidence>
<proteinExistence type="predicted"/>
<reference evidence="1" key="1">
    <citation type="journal article" date="2023" name="G3 (Bethesda)">
        <title>Whole genome assemblies of Zophobas morio and Tenebrio molitor.</title>
        <authorList>
            <person name="Kaur S."/>
            <person name="Stinson S.A."/>
            <person name="diCenzo G.C."/>
        </authorList>
    </citation>
    <scope>NUCLEOTIDE SEQUENCE</scope>
    <source>
        <strain evidence="1">QUZm001</strain>
    </source>
</reference>
<dbReference type="Proteomes" id="UP001168821">
    <property type="component" value="Unassembled WGS sequence"/>
</dbReference>
<accession>A0AA38IU62</accession>
<organism evidence="1 2">
    <name type="scientific">Zophobas morio</name>
    <dbReference type="NCBI Taxonomy" id="2755281"/>
    <lineage>
        <taxon>Eukaryota</taxon>
        <taxon>Metazoa</taxon>
        <taxon>Ecdysozoa</taxon>
        <taxon>Arthropoda</taxon>
        <taxon>Hexapoda</taxon>
        <taxon>Insecta</taxon>
        <taxon>Pterygota</taxon>
        <taxon>Neoptera</taxon>
        <taxon>Endopterygota</taxon>
        <taxon>Coleoptera</taxon>
        <taxon>Polyphaga</taxon>
        <taxon>Cucujiformia</taxon>
        <taxon>Tenebrionidae</taxon>
        <taxon>Zophobas</taxon>
    </lineage>
</organism>
<comment type="caution">
    <text evidence="1">The sequence shown here is derived from an EMBL/GenBank/DDBJ whole genome shotgun (WGS) entry which is preliminary data.</text>
</comment>
<dbReference type="AlphaFoldDB" id="A0AA38IU62"/>
<keyword evidence="2" id="KW-1185">Reference proteome</keyword>
<protein>
    <recommendedName>
        <fullName evidence="3">DUF659 domain-containing protein</fullName>
    </recommendedName>
</protein>
<dbReference type="GO" id="GO:0003690">
    <property type="term" value="F:double-stranded DNA binding"/>
    <property type="evidence" value="ECO:0007669"/>
    <property type="project" value="InterPro"/>
</dbReference>
<dbReference type="InterPro" id="IPR033375">
    <property type="entry name" value="Cggbp1"/>
</dbReference>